<protein>
    <submittedName>
        <fullName evidence="1">Uncharacterized protein</fullName>
    </submittedName>
</protein>
<organism evidence="1">
    <name type="scientific">Rhizophora mucronata</name>
    <name type="common">Asiatic mangrove</name>
    <dbReference type="NCBI Taxonomy" id="61149"/>
    <lineage>
        <taxon>Eukaryota</taxon>
        <taxon>Viridiplantae</taxon>
        <taxon>Streptophyta</taxon>
        <taxon>Embryophyta</taxon>
        <taxon>Tracheophyta</taxon>
        <taxon>Spermatophyta</taxon>
        <taxon>Magnoliopsida</taxon>
        <taxon>eudicotyledons</taxon>
        <taxon>Gunneridae</taxon>
        <taxon>Pentapetalae</taxon>
        <taxon>rosids</taxon>
        <taxon>fabids</taxon>
        <taxon>Malpighiales</taxon>
        <taxon>Rhizophoraceae</taxon>
        <taxon>Rhizophora</taxon>
    </lineage>
</organism>
<sequence length="24" mass="2900">MCYLLLKLQTRSTSNFTSFKNLKY</sequence>
<reference evidence="1" key="1">
    <citation type="submission" date="2018-02" db="EMBL/GenBank/DDBJ databases">
        <title>Rhizophora mucronata_Transcriptome.</title>
        <authorList>
            <person name="Meera S.P."/>
            <person name="Sreeshan A."/>
            <person name="Augustine A."/>
        </authorList>
    </citation>
    <scope>NUCLEOTIDE SEQUENCE</scope>
    <source>
        <tissue evidence="1">Leaf</tissue>
    </source>
</reference>
<dbReference type="EMBL" id="GGEC01084110">
    <property type="protein sequence ID" value="MBX64594.1"/>
    <property type="molecule type" value="Transcribed_RNA"/>
</dbReference>
<accession>A0A2P2QCE0</accession>
<name>A0A2P2QCE0_RHIMU</name>
<proteinExistence type="predicted"/>
<evidence type="ECO:0000313" key="1">
    <source>
        <dbReference type="EMBL" id="MBX64594.1"/>
    </source>
</evidence>
<dbReference type="AlphaFoldDB" id="A0A2P2QCE0"/>